<proteinExistence type="predicted"/>
<protein>
    <recommendedName>
        <fullName evidence="1">HTH cro/C1-type domain-containing protein</fullName>
    </recommendedName>
</protein>
<dbReference type="EMBL" id="NFZX01000007">
    <property type="protein sequence ID" value="RFA36246.1"/>
    <property type="molecule type" value="Genomic_DNA"/>
</dbReference>
<dbReference type="AlphaFoldDB" id="A0A3E0WW68"/>
<evidence type="ECO:0000313" key="3">
    <source>
        <dbReference type="Proteomes" id="UP000256488"/>
    </source>
</evidence>
<feature type="domain" description="HTH cro/C1-type" evidence="1">
    <location>
        <begin position="5"/>
        <end position="70"/>
    </location>
</feature>
<organism evidence="2 3">
    <name type="scientific">Virgibacillus dokdonensis</name>
    <dbReference type="NCBI Taxonomy" id="302167"/>
    <lineage>
        <taxon>Bacteria</taxon>
        <taxon>Bacillati</taxon>
        <taxon>Bacillota</taxon>
        <taxon>Bacilli</taxon>
        <taxon>Bacillales</taxon>
        <taxon>Bacillaceae</taxon>
        <taxon>Virgibacillus</taxon>
    </lineage>
</organism>
<comment type="caution">
    <text evidence="2">The sequence shown here is derived from an EMBL/GenBank/DDBJ whole genome shotgun (WGS) entry which is preliminary data.</text>
</comment>
<gene>
    <name evidence="2" type="ORF">CAI16_05510</name>
</gene>
<reference evidence="2 3" key="1">
    <citation type="submission" date="2017-05" db="EMBL/GenBank/DDBJ databases">
        <title>Virgibacillus sp. AK90 isolated from a saltern of Kakinada, India.</title>
        <authorList>
            <person name="Gupta V."/>
            <person name="Sidhu C."/>
            <person name="Korpole S."/>
            <person name="Pinnaka A.K."/>
        </authorList>
    </citation>
    <scope>NUCLEOTIDE SEQUENCE [LARGE SCALE GENOMIC DNA]</scope>
    <source>
        <strain evidence="2 3">AK90</strain>
    </source>
</reference>
<name>A0A3E0WW68_9BACI</name>
<sequence>MIVNKISEIMGKHRIRVEDIVRNTGLARNTVRGLYYSEVRRVDLDTLDKLCKFFAEYEPDLKLTDLIDYVREEENNE</sequence>
<dbReference type="InterPro" id="IPR001387">
    <property type="entry name" value="Cro/C1-type_HTH"/>
</dbReference>
<dbReference type="InterPro" id="IPR010982">
    <property type="entry name" value="Lambda_DNA-bd_dom_sf"/>
</dbReference>
<accession>A0A3E0WW68</accession>
<dbReference type="GO" id="GO:0003677">
    <property type="term" value="F:DNA binding"/>
    <property type="evidence" value="ECO:0007669"/>
    <property type="project" value="InterPro"/>
</dbReference>
<dbReference type="Pfam" id="PF13443">
    <property type="entry name" value="HTH_26"/>
    <property type="match status" value="1"/>
</dbReference>
<dbReference type="RefSeq" id="WP_116277597.1">
    <property type="nucleotide sequence ID" value="NZ_NFZX01000007.1"/>
</dbReference>
<dbReference type="Gene3D" id="1.10.260.40">
    <property type="entry name" value="lambda repressor-like DNA-binding domains"/>
    <property type="match status" value="1"/>
</dbReference>
<dbReference type="Proteomes" id="UP000256488">
    <property type="component" value="Unassembled WGS sequence"/>
</dbReference>
<evidence type="ECO:0000313" key="2">
    <source>
        <dbReference type="EMBL" id="RFA36246.1"/>
    </source>
</evidence>
<evidence type="ECO:0000259" key="1">
    <source>
        <dbReference type="Pfam" id="PF13443"/>
    </source>
</evidence>